<evidence type="ECO:0000313" key="2">
    <source>
        <dbReference type="EMBL" id="RKH74165.1"/>
    </source>
</evidence>
<keyword evidence="1" id="KW-1133">Transmembrane helix</keyword>
<keyword evidence="1" id="KW-0472">Membrane</keyword>
<reference evidence="3" key="1">
    <citation type="submission" date="2018-09" db="EMBL/GenBank/DDBJ databases">
        <authorList>
            <person name="Livingstone P.G."/>
            <person name="Whitworth D.E."/>
        </authorList>
    </citation>
    <scope>NUCLEOTIDE SEQUENCE [LARGE SCALE GENOMIC DNA]</scope>
    <source>
        <strain evidence="3">AB050A</strain>
    </source>
</reference>
<keyword evidence="3" id="KW-1185">Reference proteome</keyword>
<dbReference type="AlphaFoldDB" id="A0A3A8R5N5"/>
<sequence length="168" mass="18436">MPFNHPRPQPEAVSARPLTAVPWACAILLAWVLVPLAARADDRCAQKCAQRQSSCTVSCAEGEKCREHCSSSAEACFAQCQRTDDKREVAQQRRAEKNCVGANGGMRRCTAAEAQQMREAMEQASKMFCRDKKGQQIVCPDAAKQVEQARRFIPKNCGATGCTAENTE</sequence>
<keyword evidence="1" id="KW-0812">Transmembrane</keyword>
<name>A0A3A8R5N5_9BACT</name>
<protein>
    <submittedName>
        <fullName evidence="2">Uncharacterized protein</fullName>
    </submittedName>
</protein>
<organism evidence="2 3">
    <name type="scientific">Corallococcus aberystwythensis</name>
    <dbReference type="NCBI Taxonomy" id="2316722"/>
    <lineage>
        <taxon>Bacteria</taxon>
        <taxon>Pseudomonadati</taxon>
        <taxon>Myxococcota</taxon>
        <taxon>Myxococcia</taxon>
        <taxon>Myxococcales</taxon>
        <taxon>Cystobacterineae</taxon>
        <taxon>Myxococcaceae</taxon>
        <taxon>Corallococcus</taxon>
    </lineage>
</organism>
<dbReference type="OrthoDB" id="9865371at2"/>
<proteinExistence type="predicted"/>
<evidence type="ECO:0000256" key="1">
    <source>
        <dbReference type="SAM" id="Phobius"/>
    </source>
</evidence>
<dbReference type="Proteomes" id="UP000267003">
    <property type="component" value="Unassembled WGS sequence"/>
</dbReference>
<dbReference type="RefSeq" id="WP_120553679.1">
    <property type="nucleotide sequence ID" value="NZ_RAWK01000009.1"/>
</dbReference>
<accession>A0A3A8R5N5</accession>
<feature type="transmembrane region" description="Helical" evidence="1">
    <location>
        <begin position="20"/>
        <end position="38"/>
    </location>
</feature>
<dbReference type="EMBL" id="RAWK01000009">
    <property type="protein sequence ID" value="RKH74165.1"/>
    <property type="molecule type" value="Genomic_DNA"/>
</dbReference>
<gene>
    <name evidence="2" type="ORF">D7W81_02415</name>
</gene>
<evidence type="ECO:0000313" key="3">
    <source>
        <dbReference type="Proteomes" id="UP000267003"/>
    </source>
</evidence>
<comment type="caution">
    <text evidence="2">The sequence shown here is derived from an EMBL/GenBank/DDBJ whole genome shotgun (WGS) entry which is preliminary data.</text>
</comment>